<dbReference type="EMBL" id="MSYM01000001">
    <property type="protein sequence ID" value="OLP08643.1"/>
    <property type="molecule type" value="Genomic_DNA"/>
</dbReference>
<keyword evidence="2" id="KW-1185">Reference proteome</keyword>
<dbReference type="AlphaFoldDB" id="A0A1Q8YL09"/>
<dbReference type="PANTHER" id="PTHR32294:SF4">
    <property type="entry name" value="ERROR-PRONE DNA POLYMERASE"/>
    <property type="match status" value="1"/>
</dbReference>
<reference evidence="1 2" key="1">
    <citation type="submission" date="2017-01" db="EMBL/GenBank/DDBJ databases">
        <title>Genome sequence of Rhodoferax antarcticus ANT.BR, a psychrophilic purple nonsulfur bacterium from an Antarctic microbial mat.</title>
        <authorList>
            <person name="Baker J."/>
            <person name="Riester C."/>
            <person name="Skinner B."/>
            <person name="Newell A."/>
            <person name="Swingley W."/>
            <person name="Madigan M."/>
            <person name="Jung D."/>
            <person name="Asao M."/>
            <person name="Chen M."/>
            <person name="Loughlin P."/>
            <person name="Pan H."/>
            <person name="Lin S."/>
            <person name="Li N."/>
            <person name="Shaw J."/>
            <person name="Prado M."/>
            <person name="Sherman C."/>
            <person name="Li X."/>
            <person name="Tang J."/>
            <person name="Blankenship R."/>
            <person name="Zhao T."/>
            <person name="Touchman J."/>
            <person name="Sattley M."/>
        </authorList>
    </citation>
    <scope>NUCLEOTIDE SEQUENCE [LARGE SCALE GENOMIC DNA]</scope>
    <source>
        <strain evidence="1 2">ANT.BR</strain>
    </source>
</reference>
<accession>A0A1Q8YL09</accession>
<keyword evidence="1" id="KW-0808">Transferase</keyword>
<dbReference type="Proteomes" id="UP000185911">
    <property type="component" value="Unassembled WGS sequence"/>
</dbReference>
<protein>
    <submittedName>
        <fullName evidence="1">Error-prone DNA polymerase</fullName>
        <ecNumber evidence="1">2.7.7.7</ecNumber>
    </submittedName>
</protein>
<sequence length="219" mass="22952">MLRAHALGYAALALADACSVSGMVRAHLEAKKCGLKLLPGASFTVPLAGTLATAGATAASSAGHTHTPSGASFTLIALAHDLAAWGDLCEFITTARRSAPKGQYSVRWPDPGCARLKGCEILLDLPDAMPLEAANALCIWARGLFGINLWLTASQLLRAEDALQLHKLTQISRLAGVPLVATGRVLMHLRSRKPLQDVLTAVHLGRPVSQCGLALQPNA</sequence>
<dbReference type="EC" id="2.7.7.7" evidence="1"/>
<evidence type="ECO:0000313" key="1">
    <source>
        <dbReference type="EMBL" id="OLP08643.1"/>
    </source>
</evidence>
<dbReference type="GO" id="GO:0003887">
    <property type="term" value="F:DNA-directed DNA polymerase activity"/>
    <property type="evidence" value="ECO:0007669"/>
    <property type="project" value="UniProtKB-EC"/>
</dbReference>
<dbReference type="PANTHER" id="PTHR32294">
    <property type="entry name" value="DNA POLYMERASE III SUBUNIT ALPHA"/>
    <property type="match status" value="1"/>
</dbReference>
<dbReference type="GO" id="GO:0008408">
    <property type="term" value="F:3'-5' exonuclease activity"/>
    <property type="evidence" value="ECO:0007669"/>
    <property type="project" value="InterPro"/>
</dbReference>
<name>A0A1Q8YL09_9BURK</name>
<gene>
    <name evidence="1" type="primary">dnaE2</name>
    <name evidence="1" type="ORF">BLL52_0251</name>
</gene>
<dbReference type="GO" id="GO:0006260">
    <property type="term" value="P:DNA replication"/>
    <property type="evidence" value="ECO:0007669"/>
    <property type="project" value="InterPro"/>
</dbReference>
<organism evidence="1 2">
    <name type="scientific">Rhodoferax antarcticus ANT.BR</name>
    <dbReference type="NCBI Taxonomy" id="1111071"/>
    <lineage>
        <taxon>Bacteria</taxon>
        <taxon>Pseudomonadati</taxon>
        <taxon>Pseudomonadota</taxon>
        <taxon>Betaproteobacteria</taxon>
        <taxon>Burkholderiales</taxon>
        <taxon>Comamonadaceae</taxon>
        <taxon>Rhodoferax</taxon>
    </lineage>
</organism>
<dbReference type="Gene3D" id="3.20.20.140">
    <property type="entry name" value="Metal-dependent hydrolases"/>
    <property type="match status" value="1"/>
</dbReference>
<comment type="caution">
    <text evidence="1">The sequence shown here is derived from an EMBL/GenBank/DDBJ whole genome shotgun (WGS) entry which is preliminary data.</text>
</comment>
<proteinExistence type="predicted"/>
<keyword evidence="1" id="KW-0548">Nucleotidyltransferase</keyword>
<dbReference type="InterPro" id="IPR004805">
    <property type="entry name" value="DnaE2/DnaE/PolC"/>
</dbReference>
<evidence type="ECO:0000313" key="2">
    <source>
        <dbReference type="Proteomes" id="UP000185911"/>
    </source>
</evidence>